<dbReference type="Proteomes" id="UP000078582">
    <property type="component" value="Chromosome"/>
</dbReference>
<organism evidence="3 4">
    <name type="scientific">Loigolactobacillus backii</name>
    <dbReference type="NCBI Taxonomy" id="375175"/>
    <lineage>
        <taxon>Bacteria</taxon>
        <taxon>Bacillati</taxon>
        <taxon>Bacillota</taxon>
        <taxon>Bacilli</taxon>
        <taxon>Lactobacillales</taxon>
        <taxon>Lactobacillaceae</taxon>
        <taxon>Loigolactobacillus</taxon>
    </lineage>
</organism>
<dbReference type="GO" id="GO:0003955">
    <property type="term" value="F:NAD(P)H dehydrogenase (quinone) activity"/>
    <property type="evidence" value="ECO:0007669"/>
    <property type="project" value="TreeGrafter"/>
</dbReference>
<keyword evidence="4" id="KW-1185">Reference proteome</keyword>
<sequence length="224" mass="25539">MKTLIIVAHPQLADSATQAFLKAGAQLPDVTWHYLDERQSINVAAERQLLLVANRVILQFPLYWYSAPAILQIWEEQVLQVKGSLAGKELGVVVSTGVKAEAYQAGGAEQFTISELLRPFQALTHKLQMTYLQPFVLSQFAHLSESAKQRLFIAYQQYLTLSVSAAFSERESWFVERLKRMIAAKPELKDRVTLILEQLETQQEQLDELQWTLQMMKASENDDE</sequence>
<name>A0A192H1U0_9LACO</name>
<dbReference type="Pfam" id="PF02525">
    <property type="entry name" value="Flavodoxin_2"/>
    <property type="match status" value="1"/>
</dbReference>
<accession>A0A192H1U0</accession>
<dbReference type="PANTHER" id="PTHR47307">
    <property type="entry name" value="GLUTATHIONE-REGULATED POTASSIUM-EFFLUX SYSTEM ANCILLARY PROTEIN KEFG"/>
    <property type="match status" value="1"/>
</dbReference>
<dbReference type="OrthoDB" id="9798454at2"/>
<dbReference type="InterPro" id="IPR046980">
    <property type="entry name" value="KefG/KefF"/>
</dbReference>
<dbReference type="AlphaFoldDB" id="A0A192H1U0"/>
<keyword evidence="1" id="KW-0560">Oxidoreductase</keyword>
<protein>
    <recommendedName>
        <fullName evidence="2">Flavodoxin-like fold domain-containing protein</fullName>
    </recommendedName>
</protein>
<proteinExistence type="predicted"/>
<dbReference type="InterPro" id="IPR029039">
    <property type="entry name" value="Flavoprotein-like_sf"/>
</dbReference>
<reference evidence="3 4" key="1">
    <citation type="submission" date="2016-03" db="EMBL/GenBank/DDBJ databases">
        <title>Pediococcus and Lactobacillus from brewery environment - whole genome sequencing and assembly.</title>
        <authorList>
            <person name="Behr J."/>
            <person name="Geissler A.J."/>
            <person name="Vogel R.F."/>
        </authorList>
    </citation>
    <scope>NUCLEOTIDE SEQUENCE [LARGE SCALE GENOMIC DNA]</scope>
    <source>
        <strain evidence="3 4">TMW 1.1989</strain>
    </source>
</reference>
<gene>
    <name evidence="3" type="ORF">AYR53_03485</name>
</gene>
<dbReference type="GeneID" id="42981303"/>
<dbReference type="GO" id="GO:0009055">
    <property type="term" value="F:electron transfer activity"/>
    <property type="evidence" value="ECO:0007669"/>
    <property type="project" value="TreeGrafter"/>
</dbReference>
<evidence type="ECO:0000313" key="4">
    <source>
        <dbReference type="Proteomes" id="UP000078582"/>
    </source>
</evidence>
<dbReference type="InterPro" id="IPR003680">
    <property type="entry name" value="Flavodoxin_fold"/>
</dbReference>
<dbReference type="EMBL" id="CP014873">
    <property type="protein sequence ID" value="ANK61911.1"/>
    <property type="molecule type" value="Genomic_DNA"/>
</dbReference>
<evidence type="ECO:0000313" key="3">
    <source>
        <dbReference type="EMBL" id="ANK61911.1"/>
    </source>
</evidence>
<dbReference type="KEGG" id="lbt:AYR52_09815"/>
<evidence type="ECO:0000256" key="1">
    <source>
        <dbReference type="ARBA" id="ARBA00023002"/>
    </source>
</evidence>
<dbReference type="RefSeq" id="WP_068225838.1">
    <property type="nucleotide sequence ID" value="NZ_CP014623.1"/>
</dbReference>
<dbReference type="SUPFAM" id="SSF52218">
    <property type="entry name" value="Flavoproteins"/>
    <property type="match status" value="1"/>
</dbReference>
<dbReference type="PANTHER" id="PTHR47307:SF1">
    <property type="entry name" value="GLUTATHIONE-REGULATED POTASSIUM-EFFLUX SYSTEM ANCILLARY PROTEIN KEFG"/>
    <property type="match status" value="1"/>
</dbReference>
<dbReference type="Gene3D" id="3.40.50.360">
    <property type="match status" value="1"/>
</dbReference>
<feature type="domain" description="Flavodoxin-like fold" evidence="2">
    <location>
        <begin position="1"/>
        <end position="151"/>
    </location>
</feature>
<dbReference type="STRING" id="375175.AYR53_03485"/>
<evidence type="ECO:0000259" key="2">
    <source>
        <dbReference type="Pfam" id="PF02525"/>
    </source>
</evidence>
<dbReference type="GO" id="GO:0010181">
    <property type="term" value="F:FMN binding"/>
    <property type="evidence" value="ECO:0007669"/>
    <property type="project" value="TreeGrafter"/>
</dbReference>